<protein>
    <submittedName>
        <fullName evidence="1">Uncharacterized protein</fullName>
    </submittedName>
</protein>
<dbReference type="EMBL" id="BDIP01005830">
    <property type="protein sequence ID" value="GCA64004.1"/>
    <property type="molecule type" value="Genomic_DNA"/>
</dbReference>
<organism evidence="1 2">
    <name type="scientific">Kipferlia bialata</name>
    <dbReference type="NCBI Taxonomy" id="797122"/>
    <lineage>
        <taxon>Eukaryota</taxon>
        <taxon>Metamonada</taxon>
        <taxon>Carpediemonas-like organisms</taxon>
        <taxon>Kipferlia</taxon>
    </lineage>
</organism>
<comment type="caution">
    <text evidence="1">The sequence shown here is derived from an EMBL/GenBank/DDBJ whole genome shotgun (WGS) entry which is preliminary data.</text>
</comment>
<dbReference type="AlphaFoldDB" id="A0A391NRH3"/>
<gene>
    <name evidence="1" type="ORF">KIPB_012836</name>
</gene>
<accession>A0A391NRH3</accession>
<evidence type="ECO:0000313" key="2">
    <source>
        <dbReference type="Proteomes" id="UP000265618"/>
    </source>
</evidence>
<proteinExistence type="predicted"/>
<sequence>MVTKESTESWVHLLAPSVDDLPDHGSTHLLARLRAELYRPASAQE</sequence>
<feature type="non-terminal residue" evidence="1">
    <location>
        <position position="1"/>
    </location>
</feature>
<reference evidence="1 2" key="1">
    <citation type="journal article" date="2018" name="PLoS ONE">
        <title>The draft genome of Kipferlia bialata reveals reductive genome evolution in fornicate parasites.</title>
        <authorList>
            <person name="Tanifuji G."/>
            <person name="Takabayashi S."/>
            <person name="Kume K."/>
            <person name="Takagi M."/>
            <person name="Nakayama T."/>
            <person name="Kamikawa R."/>
            <person name="Inagaki Y."/>
            <person name="Hashimoto T."/>
        </authorList>
    </citation>
    <scope>NUCLEOTIDE SEQUENCE [LARGE SCALE GENOMIC DNA]</scope>
    <source>
        <strain evidence="1">NY0173</strain>
    </source>
</reference>
<dbReference type="Proteomes" id="UP000265618">
    <property type="component" value="Unassembled WGS sequence"/>
</dbReference>
<name>A0A391NRH3_9EUKA</name>
<keyword evidence="2" id="KW-1185">Reference proteome</keyword>
<evidence type="ECO:0000313" key="1">
    <source>
        <dbReference type="EMBL" id="GCA64004.1"/>
    </source>
</evidence>